<dbReference type="Proteomes" id="UP001149813">
    <property type="component" value="Unassembled WGS sequence"/>
</dbReference>
<keyword evidence="2" id="KW-1185">Reference proteome</keyword>
<dbReference type="EMBL" id="JANBOJ010000056">
    <property type="protein sequence ID" value="KAJ1723690.1"/>
    <property type="molecule type" value="Genomic_DNA"/>
</dbReference>
<protein>
    <submittedName>
        <fullName evidence="1">Uncharacterized protein</fullName>
    </submittedName>
</protein>
<evidence type="ECO:0000313" key="1">
    <source>
        <dbReference type="EMBL" id="KAJ1723690.1"/>
    </source>
</evidence>
<reference evidence="1" key="1">
    <citation type="submission" date="2022-07" db="EMBL/GenBank/DDBJ databases">
        <title>Phylogenomic reconstructions and comparative analyses of Kickxellomycotina fungi.</title>
        <authorList>
            <person name="Reynolds N.K."/>
            <person name="Stajich J.E."/>
            <person name="Barry K."/>
            <person name="Grigoriev I.V."/>
            <person name="Crous P."/>
            <person name="Smith M.E."/>
        </authorList>
    </citation>
    <scope>NUCLEOTIDE SEQUENCE</scope>
    <source>
        <strain evidence="1">NBRC 32514</strain>
    </source>
</reference>
<evidence type="ECO:0000313" key="2">
    <source>
        <dbReference type="Proteomes" id="UP001149813"/>
    </source>
</evidence>
<proteinExistence type="predicted"/>
<dbReference type="AlphaFoldDB" id="A0A9W7Y576"/>
<accession>A0A9W7Y576</accession>
<dbReference type="OrthoDB" id="5511609at2759"/>
<gene>
    <name evidence="1" type="ORF">LPJ53_001971</name>
</gene>
<organism evidence="1 2">
    <name type="scientific">Coemansia erecta</name>
    <dbReference type="NCBI Taxonomy" id="147472"/>
    <lineage>
        <taxon>Eukaryota</taxon>
        <taxon>Fungi</taxon>
        <taxon>Fungi incertae sedis</taxon>
        <taxon>Zoopagomycota</taxon>
        <taxon>Kickxellomycotina</taxon>
        <taxon>Kickxellomycetes</taxon>
        <taxon>Kickxellales</taxon>
        <taxon>Kickxellaceae</taxon>
        <taxon>Coemansia</taxon>
    </lineage>
</organism>
<sequence>MSDLVSISLDIQYNDGDLMESLTYHVHQSTDDLPMCVYFKTSIGRWVVECKSFEQAKRLLFAPAYVWKSTSYGWVSMAGASLKGLIAQPSESGAEQLVSSELSKIGNMWLPLTRLGNDRGSSNGRFVCILEVPKNTVLPTNFISSDGNVLAELFDTFSSKACHLCSKIVGYDCQCTKPIAASNVLDL</sequence>
<name>A0A9W7Y576_9FUNG</name>
<comment type="caution">
    <text evidence="1">The sequence shown here is derived from an EMBL/GenBank/DDBJ whole genome shotgun (WGS) entry which is preliminary data.</text>
</comment>